<dbReference type="EMBL" id="BQNB010021789">
    <property type="protein sequence ID" value="GJU10085.1"/>
    <property type="molecule type" value="Genomic_DNA"/>
</dbReference>
<gene>
    <name evidence="1" type="ORF">Tco_1132481</name>
</gene>
<reference evidence="1" key="2">
    <citation type="submission" date="2022-01" db="EMBL/GenBank/DDBJ databases">
        <authorList>
            <person name="Yamashiro T."/>
            <person name="Shiraishi A."/>
            <person name="Satake H."/>
            <person name="Nakayama K."/>
        </authorList>
    </citation>
    <scope>NUCLEOTIDE SEQUENCE</scope>
</reference>
<accession>A0ABQ5JDR8</accession>
<evidence type="ECO:0000313" key="1">
    <source>
        <dbReference type="EMBL" id="GJU10085.1"/>
    </source>
</evidence>
<organism evidence="1 2">
    <name type="scientific">Tanacetum coccineum</name>
    <dbReference type="NCBI Taxonomy" id="301880"/>
    <lineage>
        <taxon>Eukaryota</taxon>
        <taxon>Viridiplantae</taxon>
        <taxon>Streptophyta</taxon>
        <taxon>Embryophyta</taxon>
        <taxon>Tracheophyta</taxon>
        <taxon>Spermatophyta</taxon>
        <taxon>Magnoliopsida</taxon>
        <taxon>eudicotyledons</taxon>
        <taxon>Gunneridae</taxon>
        <taxon>Pentapetalae</taxon>
        <taxon>asterids</taxon>
        <taxon>campanulids</taxon>
        <taxon>Asterales</taxon>
        <taxon>Asteraceae</taxon>
        <taxon>Asteroideae</taxon>
        <taxon>Anthemideae</taxon>
        <taxon>Anthemidinae</taxon>
        <taxon>Tanacetum</taxon>
    </lineage>
</organism>
<protein>
    <submittedName>
        <fullName evidence="1">Uncharacterized protein</fullName>
    </submittedName>
</protein>
<name>A0ABQ5JDR8_9ASTR</name>
<reference evidence="1" key="1">
    <citation type="journal article" date="2022" name="Int. J. Mol. Sci.">
        <title>Draft Genome of Tanacetum Coccineum: Genomic Comparison of Closely Related Tanacetum-Family Plants.</title>
        <authorList>
            <person name="Yamashiro T."/>
            <person name="Shiraishi A."/>
            <person name="Nakayama K."/>
            <person name="Satake H."/>
        </authorList>
    </citation>
    <scope>NUCLEOTIDE SEQUENCE</scope>
</reference>
<sequence>MADPPTPLSHARQARFALNEVAFNTNNEAAILYLEHTNKDIFLCVSDFISKCCLREAFTKSPIQYKEYLSEFWYSATALENSKVSFLIPFGGIYDVLGIKTFRKAIGAHYLVNSSEYVDPLLIDMVRPWFSTIRYGEEVHAKGTLKKNLLPPRWRLLMAQIIQCLGGKTGGFDQINNKDAIILYCLANGVKIDYAMIFWEDFLNKLKRRI</sequence>
<evidence type="ECO:0000313" key="2">
    <source>
        <dbReference type="Proteomes" id="UP001151760"/>
    </source>
</evidence>
<dbReference type="Proteomes" id="UP001151760">
    <property type="component" value="Unassembled WGS sequence"/>
</dbReference>
<proteinExistence type="predicted"/>
<comment type="caution">
    <text evidence="1">The sequence shown here is derived from an EMBL/GenBank/DDBJ whole genome shotgun (WGS) entry which is preliminary data.</text>
</comment>
<keyword evidence="2" id="KW-1185">Reference proteome</keyword>